<dbReference type="SUPFAM" id="SSF81665">
    <property type="entry name" value="Calcium ATPase, transmembrane domain M"/>
    <property type="match status" value="1"/>
</dbReference>
<evidence type="ECO:0000256" key="3">
    <source>
        <dbReference type="ARBA" id="ARBA00022448"/>
    </source>
</evidence>
<dbReference type="PANTHER" id="PTHR43294">
    <property type="entry name" value="SODIUM/POTASSIUM-TRANSPORTING ATPASE SUBUNIT ALPHA"/>
    <property type="match status" value="1"/>
</dbReference>
<dbReference type="AlphaFoldDB" id="A0A6P6XUL2"/>
<dbReference type="GO" id="GO:0005391">
    <property type="term" value="F:P-type sodium:potassium-exchanging transporter activity"/>
    <property type="evidence" value="ECO:0007669"/>
    <property type="project" value="TreeGrafter"/>
</dbReference>
<dbReference type="GO" id="GO:0030007">
    <property type="term" value="P:intracellular potassium ion homeostasis"/>
    <property type="evidence" value="ECO:0007669"/>
    <property type="project" value="TreeGrafter"/>
</dbReference>
<dbReference type="RefSeq" id="XP_027196663.1">
    <property type="nucleotide sequence ID" value="XM_027340862.1"/>
</dbReference>
<dbReference type="InterPro" id="IPR023298">
    <property type="entry name" value="ATPase_P-typ_TM_dom_sf"/>
</dbReference>
<feature type="compositionally biased region" description="Low complexity" evidence="16">
    <location>
        <begin position="63"/>
        <end position="72"/>
    </location>
</feature>
<evidence type="ECO:0000256" key="7">
    <source>
        <dbReference type="ARBA" id="ARBA00022692"/>
    </source>
</evidence>
<dbReference type="InterPro" id="IPR018303">
    <property type="entry name" value="ATPase_P-typ_P_site"/>
</dbReference>
<dbReference type="GO" id="GO:0005524">
    <property type="term" value="F:ATP binding"/>
    <property type="evidence" value="ECO:0007669"/>
    <property type="project" value="UniProtKB-KW"/>
</dbReference>
<evidence type="ECO:0000256" key="4">
    <source>
        <dbReference type="ARBA" id="ARBA00022475"/>
    </source>
</evidence>
<comment type="subcellular location">
    <subcellularLocation>
        <location evidence="1 15">Cell membrane</location>
        <topology evidence="1 15">Multi-pass membrane protein</topology>
    </subcellularLocation>
</comment>
<dbReference type="OrthoDB" id="6499882at2759"/>
<dbReference type="InterPro" id="IPR023299">
    <property type="entry name" value="ATPase_P-typ_cyto_dom_N"/>
</dbReference>
<keyword evidence="8 15" id="KW-0547">Nucleotide-binding</keyword>
<dbReference type="PRINTS" id="PR00119">
    <property type="entry name" value="CATATPASE"/>
</dbReference>
<dbReference type="GO" id="GO:1990573">
    <property type="term" value="P:potassium ion import across plasma membrane"/>
    <property type="evidence" value="ECO:0007669"/>
    <property type="project" value="TreeGrafter"/>
</dbReference>
<evidence type="ECO:0000256" key="1">
    <source>
        <dbReference type="ARBA" id="ARBA00004651"/>
    </source>
</evidence>
<evidence type="ECO:0000256" key="8">
    <source>
        <dbReference type="ARBA" id="ARBA00022741"/>
    </source>
</evidence>
<evidence type="ECO:0000256" key="6">
    <source>
        <dbReference type="ARBA" id="ARBA00022553"/>
    </source>
</evidence>
<dbReference type="InterPro" id="IPR044492">
    <property type="entry name" value="P_typ_ATPase_HD_dom"/>
</dbReference>
<dbReference type="InterPro" id="IPR059000">
    <property type="entry name" value="ATPase_P-type_domA"/>
</dbReference>
<dbReference type="Pfam" id="PF00689">
    <property type="entry name" value="Cation_ATPase_C"/>
    <property type="match status" value="1"/>
</dbReference>
<keyword evidence="11" id="KW-1278">Translocase</keyword>
<evidence type="ECO:0000256" key="9">
    <source>
        <dbReference type="ARBA" id="ARBA00022840"/>
    </source>
</evidence>
<dbReference type="GO" id="GO:0036376">
    <property type="term" value="P:sodium ion export across plasma membrane"/>
    <property type="evidence" value="ECO:0007669"/>
    <property type="project" value="TreeGrafter"/>
</dbReference>
<feature type="transmembrane region" description="Helical" evidence="15">
    <location>
        <begin position="333"/>
        <end position="356"/>
    </location>
</feature>
<dbReference type="NCBIfam" id="TIGR01494">
    <property type="entry name" value="ATPase_P-type"/>
    <property type="match status" value="2"/>
</dbReference>
<dbReference type="Proteomes" id="UP000515146">
    <property type="component" value="Unplaced"/>
</dbReference>
<dbReference type="FunFam" id="3.40.50.1000:FF:000083">
    <property type="entry name" value="Sodium/potassium-transporting ATPase subunit alpha"/>
    <property type="match status" value="1"/>
</dbReference>
<organism evidence="18 19">
    <name type="scientific">Dermatophagoides pteronyssinus</name>
    <name type="common">European house dust mite</name>
    <dbReference type="NCBI Taxonomy" id="6956"/>
    <lineage>
        <taxon>Eukaryota</taxon>
        <taxon>Metazoa</taxon>
        <taxon>Ecdysozoa</taxon>
        <taxon>Arthropoda</taxon>
        <taxon>Chelicerata</taxon>
        <taxon>Arachnida</taxon>
        <taxon>Acari</taxon>
        <taxon>Acariformes</taxon>
        <taxon>Sarcoptiformes</taxon>
        <taxon>Astigmata</taxon>
        <taxon>Psoroptidia</taxon>
        <taxon>Analgoidea</taxon>
        <taxon>Pyroglyphidae</taxon>
        <taxon>Dermatophagoidinae</taxon>
        <taxon>Dermatophagoides</taxon>
    </lineage>
</organism>
<dbReference type="OMA" id="TVEHLWF"/>
<feature type="region of interest" description="Disordered" evidence="16">
    <location>
        <begin position="60"/>
        <end position="80"/>
    </location>
</feature>
<keyword evidence="5 15" id="KW-0633">Potassium transport</keyword>
<dbReference type="GO" id="GO:0016887">
    <property type="term" value="F:ATP hydrolysis activity"/>
    <property type="evidence" value="ECO:0007669"/>
    <property type="project" value="InterPro"/>
</dbReference>
<keyword evidence="6" id="KW-0597">Phosphoprotein</keyword>
<dbReference type="GO" id="GO:1902600">
    <property type="term" value="P:proton transmembrane transport"/>
    <property type="evidence" value="ECO:0007669"/>
    <property type="project" value="TreeGrafter"/>
</dbReference>
<feature type="transmembrane region" description="Helical" evidence="15">
    <location>
        <begin position="362"/>
        <end position="390"/>
    </location>
</feature>
<dbReference type="PRINTS" id="PR00121">
    <property type="entry name" value="NAKATPASE"/>
</dbReference>
<dbReference type="SUPFAM" id="SSF81653">
    <property type="entry name" value="Calcium ATPase, transduction domain A"/>
    <property type="match status" value="1"/>
</dbReference>
<evidence type="ECO:0000256" key="2">
    <source>
        <dbReference type="ARBA" id="ARBA00006934"/>
    </source>
</evidence>
<reference evidence="19" key="1">
    <citation type="submission" date="2025-08" db="UniProtKB">
        <authorList>
            <consortium name="RefSeq"/>
        </authorList>
    </citation>
    <scope>IDENTIFICATION</scope>
    <source>
        <strain evidence="19">Airmid</strain>
    </source>
</reference>
<name>A0A6P6XUL2_DERPT</name>
<evidence type="ECO:0000256" key="12">
    <source>
        <dbReference type="ARBA" id="ARBA00022989"/>
    </source>
</evidence>
<dbReference type="InterPro" id="IPR006068">
    <property type="entry name" value="ATPase_P-typ_cation-transptr_C"/>
</dbReference>
<dbReference type="InterPro" id="IPR050510">
    <property type="entry name" value="Cation_transp_ATPase_P-type"/>
</dbReference>
<dbReference type="FunFam" id="1.20.1110.10:FF:000095">
    <property type="entry name" value="Sodium/potassium-transporting ATPase subunit alpha-1"/>
    <property type="match status" value="1"/>
</dbReference>
<evidence type="ECO:0000259" key="17">
    <source>
        <dbReference type="SMART" id="SM00831"/>
    </source>
</evidence>
<keyword evidence="4" id="KW-1003">Cell membrane</keyword>
<dbReference type="PROSITE" id="PS00154">
    <property type="entry name" value="ATPASE_E1_E2"/>
    <property type="match status" value="1"/>
</dbReference>
<dbReference type="SFLD" id="SFLDS00003">
    <property type="entry name" value="Haloacid_Dehalogenase"/>
    <property type="match status" value="1"/>
</dbReference>
<dbReference type="GO" id="GO:0046872">
    <property type="term" value="F:metal ion binding"/>
    <property type="evidence" value="ECO:0007669"/>
    <property type="project" value="UniProtKB-KW"/>
</dbReference>
<sequence>MAKKMNPFDDDEIHEFDQQQQPTTSTTLSSRQRSRSSPIRKRVRIDDGLENSLVINVERPEPEQLAEQQQQQSTSRANIEKNSKNKIIDHLLTVEEVMEKYQTSSVNGLDEREVIQRLERDGLNTFTPPKSKPWYLLFLKEMTSGFALLLWFAGLASFVSFFIEHKKEDAYLGGALIFTVVMTGLFSYYQQMSSSKVFKSFKQMTPQNAFVLRNGRKQEILAEQLVIGDIVYCNAGDRIPADIRIIHSDSMKIDNSSITGESKPLLRTIERSDNENQSYLEATNLAFFSTNCTDGSGIGIIIATGDNTVIGDLASIVSNIGEQTTPIAREISFFVNIITIISLLSGGLFFGLTIYFGQTLFAAFILMIGITVGNVPEGLLPALTVVLTVAAKRMAAKNCMVKHLEAVETLGSTSVICTDKTGTLTQNRMTVEHLWFGTDSYANRNGMLCLDEEENEQIKQRLDWLALKRCSMLCSRAEFLDDNPIIKNRKTLGDASETAIMKFLEESIGSVEQYRQLYPKLAEKPFSSLTKYQYSIHRRNNPNTGLFSNNFLVMKGAPERILEHCKWRVNDEGKTVPIDNSFIMMFEDVYREYGTNGERVLAFCDREYTREEFDEQYQFDGKNLDEIIELENLRFLGLVSMIDPPRPDVRNAVELCRQAGIRVVMITGDHPITAQAIAKMCGIISAVHRGTSIASLRSTTSMINNQRSIVIPGNELEEMSDEDLRSVLDYGEIVFARTSPKQKLRVVEQFQTIGEIVAVTGDGVNDSLALKKADIGIAMGITGSEVSKQAADMILLDDNFATIVTGIEEGRRIFDNLKKTISYILAGNVTTIYPFILYAIIGIPLAISTPTALLIALGTDMVPAISLAYEKCENDIMNIGPRNSKKDRMVDSKLLQRAYLTIGIMISSAAFFSYFISMFFNGYSPLMLIGTQHRWNNHNDTLPRIDFHTSSRYHWNYIQTTFEERKSIQIEAQSAYFAGIIVMQWMDVIVCKTRRVSIFRHGMSNWVLNFSIIFETGLAATFIYTPVLNQVMQTNPVNWPSIVWALPFMFLMFLYEEFRKWIIRRYSSSFFGKELLA</sequence>
<dbReference type="SMART" id="SM00831">
    <property type="entry name" value="Cation_ATPase_N"/>
    <property type="match status" value="1"/>
</dbReference>
<dbReference type="InterPro" id="IPR004014">
    <property type="entry name" value="ATPase_P-typ_cation-transptr_N"/>
</dbReference>
<evidence type="ECO:0000313" key="18">
    <source>
        <dbReference type="Proteomes" id="UP000515146"/>
    </source>
</evidence>
<evidence type="ECO:0000256" key="15">
    <source>
        <dbReference type="RuleBase" id="RU362084"/>
    </source>
</evidence>
<evidence type="ECO:0000256" key="13">
    <source>
        <dbReference type="ARBA" id="ARBA00023065"/>
    </source>
</evidence>
<evidence type="ECO:0000313" key="19">
    <source>
        <dbReference type="RefSeq" id="XP_027196663.1"/>
    </source>
</evidence>
<feature type="transmembrane region" description="Helical" evidence="15">
    <location>
        <begin position="821"/>
        <end position="841"/>
    </location>
</feature>
<gene>
    <name evidence="19" type="primary">LOC113791130</name>
</gene>
<dbReference type="SUPFAM" id="SSF56784">
    <property type="entry name" value="HAD-like"/>
    <property type="match status" value="1"/>
</dbReference>
<feature type="transmembrane region" description="Helical" evidence="15">
    <location>
        <begin position="898"/>
        <end position="920"/>
    </location>
</feature>
<dbReference type="Gene3D" id="1.20.1110.10">
    <property type="entry name" value="Calcium-transporting ATPase, transmembrane domain"/>
    <property type="match status" value="1"/>
</dbReference>
<evidence type="ECO:0000256" key="10">
    <source>
        <dbReference type="ARBA" id="ARBA00022958"/>
    </source>
</evidence>
<feature type="transmembrane region" description="Helical" evidence="15">
    <location>
        <begin position="847"/>
        <end position="869"/>
    </location>
</feature>
<dbReference type="GO" id="GO:0005886">
    <property type="term" value="C:plasma membrane"/>
    <property type="evidence" value="ECO:0007669"/>
    <property type="project" value="UniProtKB-SubCell"/>
</dbReference>
<keyword evidence="12 15" id="KW-1133">Transmembrane helix</keyword>
<feature type="compositionally biased region" description="Low complexity" evidence="16">
    <location>
        <begin position="18"/>
        <end position="31"/>
    </location>
</feature>
<dbReference type="NCBIfam" id="TIGR01106">
    <property type="entry name" value="ATPase-IIC_X-K"/>
    <property type="match status" value="1"/>
</dbReference>
<keyword evidence="14 15" id="KW-0472">Membrane</keyword>
<dbReference type="Pfam" id="PF00690">
    <property type="entry name" value="Cation_ATPase_N"/>
    <property type="match status" value="1"/>
</dbReference>
<feature type="transmembrane region" description="Helical" evidence="15">
    <location>
        <begin position="170"/>
        <end position="189"/>
    </location>
</feature>
<dbReference type="SFLD" id="SFLDG00002">
    <property type="entry name" value="C1.7:_P-type_atpase_like"/>
    <property type="match status" value="1"/>
</dbReference>
<evidence type="ECO:0000256" key="14">
    <source>
        <dbReference type="ARBA" id="ARBA00023136"/>
    </source>
</evidence>
<dbReference type="SUPFAM" id="SSF81660">
    <property type="entry name" value="Metal cation-transporting ATPase, ATP-binding domain N"/>
    <property type="match status" value="1"/>
</dbReference>
<dbReference type="InterPro" id="IPR005775">
    <property type="entry name" value="P-type_ATPase_IIC"/>
</dbReference>
<comment type="similarity">
    <text evidence="2 15">Belongs to the cation transport ATPase (P-type) (TC 3.A.3) family. Type IIC subfamily.</text>
</comment>
<keyword evidence="13 15" id="KW-0406">Ion transport</keyword>
<keyword evidence="10 15" id="KW-0630">Potassium</keyword>
<feature type="region of interest" description="Disordered" evidence="16">
    <location>
        <begin position="1"/>
        <end position="43"/>
    </location>
</feature>
<dbReference type="Gene3D" id="2.70.150.10">
    <property type="entry name" value="Calcium-transporting ATPase, cytoplasmic transduction domain A"/>
    <property type="match status" value="1"/>
</dbReference>
<keyword evidence="15" id="KW-0479">Metal-binding</keyword>
<keyword evidence="3 15" id="KW-0813">Transport</keyword>
<dbReference type="InParanoid" id="A0A6P6XUL2"/>
<dbReference type="InterPro" id="IPR008250">
    <property type="entry name" value="ATPase_P-typ_transduc_dom_A_sf"/>
</dbReference>
<dbReference type="PANTHER" id="PTHR43294:SF21">
    <property type="entry name" value="CATION TRANSPORTING ATPASE"/>
    <property type="match status" value="1"/>
</dbReference>
<dbReference type="Gene3D" id="3.40.1110.10">
    <property type="entry name" value="Calcium-transporting ATPase, cytoplasmic domain N"/>
    <property type="match status" value="1"/>
</dbReference>
<feature type="transmembrane region" description="Helical" evidence="15">
    <location>
        <begin position="1037"/>
        <end position="1055"/>
    </location>
</feature>
<feature type="domain" description="Cation-transporting P-type ATPase N-terminal" evidence="17">
    <location>
        <begin position="88"/>
        <end position="162"/>
    </location>
</feature>
<evidence type="ECO:0000256" key="5">
    <source>
        <dbReference type="ARBA" id="ARBA00022538"/>
    </source>
</evidence>
<proteinExistence type="inferred from homology"/>
<dbReference type="GO" id="GO:0006883">
    <property type="term" value="P:intracellular sodium ion homeostasis"/>
    <property type="evidence" value="ECO:0007669"/>
    <property type="project" value="TreeGrafter"/>
</dbReference>
<keyword evidence="9 15" id="KW-0067">ATP-binding</keyword>
<dbReference type="InterPro" id="IPR036412">
    <property type="entry name" value="HAD-like_sf"/>
</dbReference>
<dbReference type="Pfam" id="PF00122">
    <property type="entry name" value="E1-E2_ATPase"/>
    <property type="match status" value="1"/>
</dbReference>
<feature type="compositionally biased region" description="Basic residues" evidence="16">
    <location>
        <begin position="32"/>
        <end position="43"/>
    </location>
</feature>
<feature type="transmembrane region" description="Helical" evidence="15">
    <location>
        <begin position="974"/>
        <end position="991"/>
    </location>
</feature>
<dbReference type="SFLD" id="SFLDF00027">
    <property type="entry name" value="p-type_atpase"/>
    <property type="match status" value="1"/>
</dbReference>
<dbReference type="Pfam" id="PF13246">
    <property type="entry name" value="Cation_ATPase"/>
    <property type="match status" value="1"/>
</dbReference>
<protein>
    <recommendedName>
        <fullName evidence="15">Sodium/potassium-transporting ATPase subunit alpha</fullName>
    </recommendedName>
</protein>
<dbReference type="InterPro" id="IPR001757">
    <property type="entry name" value="P_typ_ATPase"/>
</dbReference>
<dbReference type="Gene3D" id="3.40.50.1000">
    <property type="entry name" value="HAD superfamily/HAD-like"/>
    <property type="match status" value="1"/>
</dbReference>
<keyword evidence="7 15" id="KW-0812">Transmembrane</keyword>
<feature type="transmembrane region" description="Helical" evidence="15">
    <location>
        <begin position="1003"/>
        <end position="1025"/>
    </location>
</feature>
<dbReference type="KEGG" id="dpte:113791130"/>
<dbReference type="InterPro" id="IPR023214">
    <property type="entry name" value="HAD_sf"/>
</dbReference>
<accession>A0A6P6XUL2</accession>
<evidence type="ECO:0000256" key="16">
    <source>
        <dbReference type="SAM" id="MobiDB-lite"/>
    </source>
</evidence>
<evidence type="ECO:0000256" key="11">
    <source>
        <dbReference type="ARBA" id="ARBA00022967"/>
    </source>
</evidence>
<keyword evidence="18" id="KW-1185">Reference proteome</keyword>